<dbReference type="SUPFAM" id="SSF51366">
    <property type="entry name" value="Ribulose-phoshate binding barrel"/>
    <property type="match status" value="1"/>
</dbReference>
<evidence type="ECO:0000256" key="9">
    <source>
        <dbReference type="HAMAP-Rule" id="MF_00135"/>
    </source>
</evidence>
<dbReference type="GO" id="GO:0000162">
    <property type="term" value="P:L-tryptophan biosynthetic process"/>
    <property type="evidence" value="ECO:0007669"/>
    <property type="project" value="UniProtKB-UniRule"/>
</dbReference>
<sequence>MQGRFLLRSSGSGPHAVQVKVCGFTDEKNISSVASLPIDAAGFVLFRKSSRYVPSDRLDSLIRTLPDRVTPVLLFVNPDPDEVFAVTRRHPEVLLQFHGDETPEFCRAFGLPYMKAVHFEKPGDLLRAEARYPDAAAILADCPAPDSGAAPGGNGTAFDWELARSEAASLTLPLVLAGGLNAENAAAAYSLLHPAALDVSSGVEDSPGIKSRQKIHDFLGALR</sequence>
<comment type="catalytic activity">
    <reaction evidence="1 9">
        <text>N-(5-phospho-beta-D-ribosyl)anthranilate = 1-(2-carboxyphenylamino)-1-deoxy-D-ribulose 5-phosphate</text>
        <dbReference type="Rhea" id="RHEA:21540"/>
        <dbReference type="ChEBI" id="CHEBI:18277"/>
        <dbReference type="ChEBI" id="CHEBI:58613"/>
        <dbReference type="EC" id="5.3.1.24"/>
    </reaction>
</comment>
<keyword evidence="5 9" id="KW-0028">Amino-acid biosynthesis</keyword>
<keyword evidence="7 9" id="KW-0057">Aromatic amino acid biosynthesis</keyword>
<dbReference type="EMBL" id="BGZJ01000001">
    <property type="protein sequence ID" value="GBO92739.1"/>
    <property type="molecule type" value="Genomic_DNA"/>
</dbReference>
<dbReference type="AlphaFoldDB" id="A0A388SB60"/>
<keyword evidence="8 9" id="KW-0413">Isomerase</keyword>
<dbReference type="Pfam" id="PF00697">
    <property type="entry name" value="PRAI"/>
    <property type="match status" value="1"/>
</dbReference>
<evidence type="ECO:0000256" key="5">
    <source>
        <dbReference type="ARBA" id="ARBA00022605"/>
    </source>
</evidence>
<name>A0A388SB60_9BURK</name>
<evidence type="ECO:0000256" key="7">
    <source>
        <dbReference type="ARBA" id="ARBA00023141"/>
    </source>
</evidence>
<evidence type="ECO:0000259" key="10">
    <source>
        <dbReference type="Pfam" id="PF00697"/>
    </source>
</evidence>
<dbReference type="HAMAP" id="MF_00135">
    <property type="entry name" value="PRAI"/>
    <property type="match status" value="1"/>
</dbReference>
<evidence type="ECO:0000256" key="1">
    <source>
        <dbReference type="ARBA" id="ARBA00001164"/>
    </source>
</evidence>
<protein>
    <recommendedName>
        <fullName evidence="4 9">N-(5'-phosphoribosyl)anthranilate isomerase</fullName>
        <shortName evidence="9">PRAI</shortName>
        <ecNumber evidence="3 9">5.3.1.24</ecNumber>
    </recommendedName>
</protein>
<evidence type="ECO:0000256" key="2">
    <source>
        <dbReference type="ARBA" id="ARBA00004664"/>
    </source>
</evidence>
<gene>
    <name evidence="9 11" type="primary">trpF</name>
    <name evidence="11" type="ORF">MESMUL_00930</name>
</gene>
<dbReference type="EC" id="5.3.1.24" evidence="3 9"/>
<dbReference type="Proteomes" id="UP000266091">
    <property type="component" value="Unassembled WGS sequence"/>
</dbReference>
<evidence type="ECO:0000256" key="3">
    <source>
        <dbReference type="ARBA" id="ARBA00012572"/>
    </source>
</evidence>
<accession>A0A401LLT4</accession>
<proteinExistence type="inferred from homology"/>
<dbReference type="InterPro" id="IPR013785">
    <property type="entry name" value="Aldolase_TIM"/>
</dbReference>
<evidence type="ECO:0000256" key="6">
    <source>
        <dbReference type="ARBA" id="ARBA00022822"/>
    </source>
</evidence>
<keyword evidence="12" id="KW-1185">Reference proteome</keyword>
<evidence type="ECO:0000313" key="11">
    <source>
        <dbReference type="EMBL" id="GBO92739.1"/>
    </source>
</evidence>
<comment type="caution">
    <text evidence="11">The sequence shown here is derived from an EMBL/GenBank/DDBJ whole genome shotgun (WGS) entry which is preliminary data.</text>
</comment>
<dbReference type="CDD" id="cd00405">
    <property type="entry name" value="PRAI"/>
    <property type="match status" value="1"/>
</dbReference>
<dbReference type="InterPro" id="IPR044643">
    <property type="entry name" value="TrpF_fam"/>
</dbReference>
<dbReference type="PANTHER" id="PTHR42894">
    <property type="entry name" value="N-(5'-PHOSPHORIBOSYL)ANTHRANILATE ISOMERASE"/>
    <property type="match status" value="1"/>
</dbReference>
<evidence type="ECO:0000256" key="8">
    <source>
        <dbReference type="ARBA" id="ARBA00023235"/>
    </source>
</evidence>
<dbReference type="Gene3D" id="3.20.20.70">
    <property type="entry name" value="Aldolase class I"/>
    <property type="match status" value="1"/>
</dbReference>
<feature type="domain" description="N-(5'phosphoribosyl) anthranilate isomerase (PRAI)" evidence="10">
    <location>
        <begin position="19"/>
        <end position="219"/>
    </location>
</feature>
<evidence type="ECO:0000256" key="4">
    <source>
        <dbReference type="ARBA" id="ARBA00022272"/>
    </source>
</evidence>
<dbReference type="InterPro" id="IPR001240">
    <property type="entry name" value="PRAI_dom"/>
</dbReference>
<dbReference type="InterPro" id="IPR011060">
    <property type="entry name" value="RibuloseP-bd_barrel"/>
</dbReference>
<dbReference type="OrthoDB" id="9796196at2"/>
<keyword evidence="6 9" id="KW-0822">Tryptophan biosynthesis</keyword>
<evidence type="ECO:0000313" key="12">
    <source>
        <dbReference type="Proteomes" id="UP000266091"/>
    </source>
</evidence>
<dbReference type="PANTHER" id="PTHR42894:SF1">
    <property type="entry name" value="N-(5'-PHOSPHORIBOSYL)ANTHRANILATE ISOMERASE"/>
    <property type="match status" value="1"/>
</dbReference>
<comment type="pathway">
    <text evidence="2 9">Amino-acid biosynthesis; L-tryptophan biosynthesis; L-tryptophan from chorismate: step 3/5.</text>
</comment>
<dbReference type="GO" id="GO:0004640">
    <property type="term" value="F:phosphoribosylanthranilate isomerase activity"/>
    <property type="evidence" value="ECO:0007669"/>
    <property type="project" value="UniProtKB-UniRule"/>
</dbReference>
<dbReference type="UniPathway" id="UPA00035">
    <property type="reaction ID" value="UER00042"/>
</dbReference>
<accession>A0A388SB60</accession>
<organism evidence="11 12">
    <name type="scientific">Mesosutterella multiformis</name>
    <dbReference type="NCBI Taxonomy" id="2259133"/>
    <lineage>
        <taxon>Bacteria</taxon>
        <taxon>Pseudomonadati</taxon>
        <taxon>Pseudomonadota</taxon>
        <taxon>Betaproteobacteria</taxon>
        <taxon>Burkholderiales</taxon>
        <taxon>Sutterellaceae</taxon>
        <taxon>Mesosutterella</taxon>
    </lineage>
</organism>
<comment type="similarity">
    <text evidence="9">Belongs to the TrpF family.</text>
</comment>
<reference evidence="11 12" key="1">
    <citation type="journal article" date="2018" name="Int. J. Syst. Evol. Microbiol.">
        <title>Mesosutterella multiformis gen. nov., sp. nov., a member of the family Sutterellaceae and Sutterella megalosphaeroides sp. nov., isolated from human faeces.</title>
        <authorList>
            <person name="Sakamoto M."/>
            <person name="Ikeyama N."/>
            <person name="Kunihiro T."/>
            <person name="Iino T."/>
            <person name="Yuki M."/>
            <person name="Ohkuma M."/>
        </authorList>
    </citation>
    <scope>NUCLEOTIDE SEQUENCE [LARGE SCALE GENOMIC DNA]</scope>
    <source>
        <strain evidence="11 12">4NBBH2</strain>
    </source>
</reference>